<evidence type="ECO:0000313" key="22">
    <source>
        <dbReference type="Proteomes" id="UP001296104"/>
    </source>
</evidence>
<evidence type="ECO:0000256" key="14">
    <source>
        <dbReference type="ARBA" id="ARBA00025403"/>
    </source>
</evidence>
<evidence type="ECO:0000259" key="17">
    <source>
        <dbReference type="PROSITE" id="PS50142"/>
    </source>
</evidence>
<dbReference type="PANTHER" id="PTHR14950">
    <property type="entry name" value="DICER-RELATED"/>
    <property type="match status" value="1"/>
</dbReference>
<dbReference type="SMART" id="SM00487">
    <property type="entry name" value="DEXDc"/>
    <property type="match status" value="1"/>
</dbReference>
<dbReference type="EMBL" id="CAVMBE010000032">
    <property type="protein sequence ID" value="CAK4028247.1"/>
    <property type="molecule type" value="Genomic_DNA"/>
</dbReference>
<evidence type="ECO:0000256" key="7">
    <source>
        <dbReference type="ARBA" id="ARBA00022801"/>
    </source>
</evidence>
<gene>
    <name evidence="21" type="ORF">LECACI_7A005133</name>
</gene>
<keyword evidence="12" id="KW-0051">Antiviral defense</keyword>
<keyword evidence="9" id="KW-0067">ATP-binding</keyword>
<dbReference type="PROSITE" id="PS00517">
    <property type="entry name" value="RNASE_3_1"/>
    <property type="match status" value="1"/>
</dbReference>
<dbReference type="PROSITE" id="PS51327">
    <property type="entry name" value="DICER_DSRBF"/>
    <property type="match status" value="1"/>
</dbReference>
<dbReference type="InterPro" id="IPR027417">
    <property type="entry name" value="P-loop_NTPase"/>
</dbReference>
<proteinExistence type="inferred from homology"/>
<comment type="function">
    <text evidence="14">Dicer-like endonuclease involved in cleaving double-stranded RNA in the RNA interference (RNAi) pathway. Produces 21 to 25 bp dsRNAs (siRNAs) which target the selective destruction of homologous RNAs leading to sequence-specific suppression of gene expression, called post-transcriptional gene silencing (PTGS). Part of a broad host defense response against viral infection and transposons.</text>
</comment>
<evidence type="ECO:0000256" key="12">
    <source>
        <dbReference type="ARBA" id="ARBA00023118"/>
    </source>
</evidence>
<dbReference type="CDD" id="cd00593">
    <property type="entry name" value="RIBOc"/>
    <property type="match status" value="2"/>
</dbReference>
<dbReference type="GO" id="GO:0030422">
    <property type="term" value="P:siRNA processing"/>
    <property type="evidence" value="ECO:0007669"/>
    <property type="project" value="TreeGrafter"/>
</dbReference>
<dbReference type="InterPro" id="IPR001650">
    <property type="entry name" value="Helicase_C-like"/>
</dbReference>
<dbReference type="InterPro" id="IPR000999">
    <property type="entry name" value="RNase_III_dom"/>
</dbReference>
<evidence type="ECO:0000256" key="1">
    <source>
        <dbReference type="ARBA" id="ARBA00001936"/>
    </source>
</evidence>
<dbReference type="Gene3D" id="3.30.160.380">
    <property type="entry name" value="Dicer dimerisation domain"/>
    <property type="match status" value="1"/>
</dbReference>
<feature type="domain" description="RNase III" evidence="17">
    <location>
        <begin position="1083"/>
        <end position="1264"/>
    </location>
</feature>
<comment type="caution">
    <text evidence="21">The sequence shown here is derived from an EMBL/GenBank/DDBJ whole genome shotgun (WGS) entry which is preliminary data.</text>
</comment>
<evidence type="ECO:0000256" key="3">
    <source>
        <dbReference type="ARBA" id="ARBA00022721"/>
    </source>
</evidence>
<feature type="domain" description="Helicase C-terminal" evidence="19">
    <location>
        <begin position="366"/>
        <end position="533"/>
    </location>
</feature>
<dbReference type="Proteomes" id="UP001296104">
    <property type="component" value="Unassembled WGS sequence"/>
</dbReference>
<sequence length="1407" mass="157711">MEGIRLRSYQQEMLVESLRKNVIVAMDTGSGKTHVAVSRILAELERTDSNQLVWFLSPSVALALQQAQVLSENLAAYHVRTLTGLDGVDKWTDQKLWDAILLNLDVVVATPAVLLDGLTHGFIKLERISLCVFDEAHRATKGHPMNAILQRFYHPAKQLGQHTPHILGLSASPVVNSKHGNLEKIEANLDARAVTPKQHRSELEKFVNPPQFVTVPYTGSMVADFGSSDRLCCALAQIAKTYDLDSDPYVLELREQDDERSRKQLAKIMCNRKTYCSEQLRALDLRALTLEKELGPSMAHWYVSTCIAKFQESLAFEGTLVLPDLLEKERKHLATIFESLQPLGKSTQVQGVDGTTDLLLSHKAEQLIEILRKIDTSSVRGIVFVEQRAQVTALAHLLSTVQQVAPLYRIGSFVGTSSSTYRKQSVADLTDLKEQQRDLEAFRKGEKNLIIATTVLEEGIDVSACNLVICFEPPKNLVSFVQRRGRARQQDSKYFLFIAEDDPKRNSQKWSDLEASMKAAYMDEARQLAEHLDDDLEISDSTYHVPSTGALLTFENAKSHLYHFCSVGTLQSSQFVDLRPEFETHQDPSTGEWAASVDLPAFVHPSLRYASSSRAWKSESMAIKEAAFEAYIALHKAGLINDNLLPLVKDYGPDPGQQHLNQPSLVEVPQRKSSWRDMWSRHTAGARQWYSSRVSIALDGQIIVQMVLWTPDKMTSMDTFQLFWNPKVTYDVTFHSIDQKTVNMDELLIVRECTGHILRSVHSSRMTGDDDFAMLMTPGEDFSWTWLDSIQGELSATDANAHANDPMEVGLVRVKGQTGHPFFFHGIQASGQADVSAEVVASTFPKRKDFLHPIPQGNLGAMAFTGRQGLRASECTIDKLPAKFALFSAFVPSIMHRLDVDMLAQELDKTLLQSVGIHNNELLVEAISSPAAGEAKDYNRLEYLGDSVLKHCTELQVISQHPCWPESFLTVERDRIVRNTNLANAAMDMGLDKYVLSKVFTGAKWKPLYVSQLLASTQERREMSTKTLADVVEALIGAAYVDGGFDKAFKCIKTLLSGETWNTSDECLSALVGDIGSTDYKNIHLLERLIGHSFNHPALFVEAITHASFSSNCTGLSYERLEFLGDSVLDMLVTPQLFAHPRRLKHWELHRAHEALVNSHFLGYCCLRYVIHTEKCDIVADDVRQEIETSSRPVHLRDFLRAGRPLMPLRQQAIARFEKLQPEIEQALEHGDEYPWSELMALNPPKFFCDLVESILGAIFIDTRGDLGICEAFAEKLGILKYMRRLLEEHVETINPKERLGVVADQDEVKYVNGQQEDENEVKSYSCTVRVGNEDVVTVSHCGSRDEAEVKAARQACKQLEGRPNPTEAGRLKRKLEVSATDEDEDADMEDEVGIDTHPFDDGASNM</sequence>
<dbReference type="PROSITE" id="PS51192">
    <property type="entry name" value="HELICASE_ATP_BIND_1"/>
    <property type="match status" value="1"/>
</dbReference>
<evidence type="ECO:0000256" key="13">
    <source>
        <dbReference type="ARBA" id="ARBA00023211"/>
    </source>
</evidence>
<evidence type="ECO:0000256" key="8">
    <source>
        <dbReference type="ARBA" id="ARBA00022806"/>
    </source>
</evidence>
<evidence type="ECO:0000256" key="9">
    <source>
        <dbReference type="ARBA" id="ARBA00022840"/>
    </source>
</evidence>
<comment type="similarity">
    <text evidence="15">Belongs to the helicase family. Dicer subfamily.</text>
</comment>
<dbReference type="GO" id="GO:0005634">
    <property type="term" value="C:nucleus"/>
    <property type="evidence" value="ECO:0007669"/>
    <property type="project" value="TreeGrafter"/>
</dbReference>
<dbReference type="Gene3D" id="3.40.50.300">
    <property type="entry name" value="P-loop containing nucleotide triphosphate hydrolases"/>
    <property type="match status" value="2"/>
</dbReference>
<evidence type="ECO:0000256" key="6">
    <source>
        <dbReference type="ARBA" id="ARBA00022741"/>
    </source>
</evidence>
<dbReference type="PROSITE" id="PS50142">
    <property type="entry name" value="RNASE_3_2"/>
    <property type="match status" value="2"/>
</dbReference>
<name>A0AAI8Z020_9PEZI</name>
<keyword evidence="7" id="KW-0378">Hydrolase</keyword>
<evidence type="ECO:0000256" key="15">
    <source>
        <dbReference type="PROSITE-ProRule" id="PRU00657"/>
    </source>
</evidence>
<dbReference type="InterPro" id="IPR014001">
    <property type="entry name" value="Helicase_ATP-bd"/>
</dbReference>
<feature type="domain" description="RNase III" evidence="17">
    <location>
        <begin position="904"/>
        <end position="1044"/>
    </location>
</feature>
<accession>A0AAI8Z020</accession>
<keyword evidence="11 15" id="KW-0694">RNA-binding</keyword>
<dbReference type="InterPro" id="IPR005034">
    <property type="entry name" value="Dicer_dimerisation"/>
</dbReference>
<dbReference type="GO" id="GO:0003723">
    <property type="term" value="F:RNA binding"/>
    <property type="evidence" value="ECO:0007669"/>
    <property type="project" value="UniProtKB-UniRule"/>
</dbReference>
<feature type="domain" description="Helicase ATP-binding" evidence="18">
    <location>
        <begin position="13"/>
        <end position="191"/>
    </location>
</feature>
<dbReference type="GO" id="GO:0005737">
    <property type="term" value="C:cytoplasm"/>
    <property type="evidence" value="ECO:0007669"/>
    <property type="project" value="TreeGrafter"/>
</dbReference>
<dbReference type="Pfam" id="PF00271">
    <property type="entry name" value="Helicase_C"/>
    <property type="match status" value="1"/>
</dbReference>
<keyword evidence="4" id="KW-0479">Metal-binding</keyword>
<dbReference type="InterPro" id="IPR038248">
    <property type="entry name" value="Dicer_dimer_sf"/>
</dbReference>
<dbReference type="Pfam" id="PF00270">
    <property type="entry name" value="DEAD"/>
    <property type="match status" value="1"/>
</dbReference>
<dbReference type="SMART" id="SM00535">
    <property type="entry name" value="RIBOc"/>
    <property type="match status" value="2"/>
</dbReference>
<dbReference type="InterPro" id="IPR036389">
    <property type="entry name" value="RNase_III_sf"/>
</dbReference>
<dbReference type="PROSITE" id="PS51194">
    <property type="entry name" value="HELICASE_CTER"/>
    <property type="match status" value="1"/>
</dbReference>
<dbReference type="CDD" id="cd18802">
    <property type="entry name" value="SF2_C_dicer"/>
    <property type="match status" value="1"/>
</dbReference>
<feature type="region of interest" description="Disordered" evidence="16">
    <location>
        <begin position="1358"/>
        <end position="1407"/>
    </location>
</feature>
<comment type="cofactor">
    <cofactor evidence="1">
        <name>Mn(2+)</name>
        <dbReference type="ChEBI" id="CHEBI:29035"/>
    </cofactor>
</comment>
<dbReference type="GO" id="GO:0004386">
    <property type="term" value="F:helicase activity"/>
    <property type="evidence" value="ECO:0007669"/>
    <property type="project" value="UniProtKB-KW"/>
</dbReference>
<evidence type="ECO:0000256" key="11">
    <source>
        <dbReference type="ARBA" id="ARBA00022884"/>
    </source>
</evidence>
<keyword evidence="6" id="KW-0547">Nucleotide-binding</keyword>
<evidence type="ECO:0000256" key="16">
    <source>
        <dbReference type="SAM" id="MobiDB-lite"/>
    </source>
</evidence>
<dbReference type="SMART" id="SM00490">
    <property type="entry name" value="HELICc"/>
    <property type="match status" value="1"/>
</dbReference>
<dbReference type="GO" id="GO:0051607">
    <property type="term" value="P:defense response to virus"/>
    <property type="evidence" value="ECO:0007669"/>
    <property type="project" value="UniProtKB-KW"/>
</dbReference>
<evidence type="ECO:0000259" key="20">
    <source>
        <dbReference type="PROSITE" id="PS51327"/>
    </source>
</evidence>
<dbReference type="SUPFAM" id="SSF52540">
    <property type="entry name" value="P-loop containing nucleoside triphosphate hydrolases"/>
    <property type="match status" value="1"/>
</dbReference>
<feature type="domain" description="Dicer dsRNA-binding fold" evidence="20">
    <location>
        <begin position="557"/>
        <end position="654"/>
    </location>
</feature>
<keyword evidence="22" id="KW-1185">Reference proteome</keyword>
<dbReference type="InterPro" id="IPR011545">
    <property type="entry name" value="DEAD/DEAH_box_helicase_dom"/>
</dbReference>
<keyword evidence="8" id="KW-0347">Helicase</keyword>
<keyword evidence="3" id="KW-0930">Antiviral protein</keyword>
<evidence type="ECO:0000259" key="18">
    <source>
        <dbReference type="PROSITE" id="PS51192"/>
    </source>
</evidence>
<comment type="cofactor">
    <cofactor evidence="2">
        <name>Mg(2+)</name>
        <dbReference type="ChEBI" id="CHEBI:18420"/>
    </cofactor>
</comment>
<dbReference type="SUPFAM" id="SSF69065">
    <property type="entry name" value="RNase III domain-like"/>
    <property type="match status" value="2"/>
</dbReference>
<dbReference type="GO" id="GO:0005524">
    <property type="term" value="F:ATP binding"/>
    <property type="evidence" value="ECO:0007669"/>
    <property type="project" value="UniProtKB-KW"/>
</dbReference>
<dbReference type="FunFam" id="1.10.1520.10:FF:000032">
    <property type="entry name" value="Dicer-like protein 2"/>
    <property type="match status" value="1"/>
</dbReference>
<dbReference type="GO" id="GO:0050688">
    <property type="term" value="P:regulation of defense response to virus"/>
    <property type="evidence" value="ECO:0007669"/>
    <property type="project" value="UniProtKB-KW"/>
</dbReference>
<keyword evidence="13" id="KW-0464">Manganese</keyword>
<keyword evidence="10" id="KW-0460">Magnesium</keyword>
<keyword evidence="5" id="KW-0677">Repeat</keyword>
<dbReference type="Gene3D" id="1.10.1520.10">
    <property type="entry name" value="Ribonuclease III domain"/>
    <property type="match status" value="2"/>
</dbReference>
<evidence type="ECO:0000313" key="21">
    <source>
        <dbReference type="EMBL" id="CAK4028247.1"/>
    </source>
</evidence>
<protein>
    <submittedName>
        <fullName evidence="21">Dicer 2</fullName>
    </submittedName>
</protein>
<feature type="compositionally biased region" description="Acidic residues" evidence="16">
    <location>
        <begin position="1380"/>
        <end position="1394"/>
    </location>
</feature>
<dbReference type="GO" id="GO:0004525">
    <property type="term" value="F:ribonuclease III activity"/>
    <property type="evidence" value="ECO:0007669"/>
    <property type="project" value="InterPro"/>
</dbReference>
<dbReference type="SUPFAM" id="SSF54768">
    <property type="entry name" value="dsRNA-binding domain-like"/>
    <property type="match status" value="1"/>
</dbReference>
<dbReference type="Pfam" id="PF03368">
    <property type="entry name" value="Dicer_dimer"/>
    <property type="match status" value="1"/>
</dbReference>
<evidence type="ECO:0000256" key="5">
    <source>
        <dbReference type="ARBA" id="ARBA00022737"/>
    </source>
</evidence>
<dbReference type="Pfam" id="PF00636">
    <property type="entry name" value="Ribonuclease_3"/>
    <property type="match status" value="2"/>
</dbReference>
<evidence type="ECO:0000256" key="2">
    <source>
        <dbReference type="ARBA" id="ARBA00001946"/>
    </source>
</evidence>
<reference evidence="21" key="1">
    <citation type="submission" date="2023-11" db="EMBL/GenBank/DDBJ databases">
        <authorList>
            <person name="Alioto T."/>
            <person name="Alioto T."/>
            <person name="Gomez Garrido J."/>
        </authorList>
    </citation>
    <scope>NUCLEOTIDE SEQUENCE</scope>
</reference>
<evidence type="ECO:0000259" key="19">
    <source>
        <dbReference type="PROSITE" id="PS51194"/>
    </source>
</evidence>
<evidence type="ECO:0000256" key="4">
    <source>
        <dbReference type="ARBA" id="ARBA00022723"/>
    </source>
</evidence>
<dbReference type="GO" id="GO:0046872">
    <property type="term" value="F:metal ion binding"/>
    <property type="evidence" value="ECO:0007669"/>
    <property type="project" value="UniProtKB-KW"/>
</dbReference>
<evidence type="ECO:0000256" key="10">
    <source>
        <dbReference type="ARBA" id="ARBA00022842"/>
    </source>
</evidence>
<dbReference type="PANTHER" id="PTHR14950:SF37">
    <property type="entry name" value="ENDORIBONUCLEASE DICER"/>
    <property type="match status" value="1"/>
</dbReference>
<organism evidence="21 22">
    <name type="scientific">Lecanosticta acicola</name>
    <dbReference type="NCBI Taxonomy" id="111012"/>
    <lineage>
        <taxon>Eukaryota</taxon>
        <taxon>Fungi</taxon>
        <taxon>Dikarya</taxon>
        <taxon>Ascomycota</taxon>
        <taxon>Pezizomycotina</taxon>
        <taxon>Dothideomycetes</taxon>
        <taxon>Dothideomycetidae</taxon>
        <taxon>Mycosphaerellales</taxon>
        <taxon>Mycosphaerellaceae</taxon>
        <taxon>Lecanosticta</taxon>
    </lineage>
</organism>